<dbReference type="PROSITE" id="PS51186">
    <property type="entry name" value="GNAT"/>
    <property type="match status" value="1"/>
</dbReference>
<dbReference type="RefSeq" id="WP_320425788.1">
    <property type="nucleotide sequence ID" value="NZ_JAXCLA010000009.1"/>
</dbReference>
<accession>A0ABU5DNB9</accession>
<proteinExistence type="predicted"/>
<dbReference type="InterPro" id="IPR050832">
    <property type="entry name" value="Bact_Acetyltransf"/>
</dbReference>
<dbReference type="InterPro" id="IPR000182">
    <property type="entry name" value="GNAT_dom"/>
</dbReference>
<organism evidence="4 5">
    <name type="scientific">Roseateles agri</name>
    <dbReference type="NCBI Taxonomy" id="3098619"/>
    <lineage>
        <taxon>Bacteria</taxon>
        <taxon>Pseudomonadati</taxon>
        <taxon>Pseudomonadota</taxon>
        <taxon>Betaproteobacteria</taxon>
        <taxon>Burkholderiales</taxon>
        <taxon>Sphaerotilaceae</taxon>
        <taxon>Roseateles</taxon>
    </lineage>
</organism>
<evidence type="ECO:0000313" key="4">
    <source>
        <dbReference type="EMBL" id="MDY0747817.1"/>
    </source>
</evidence>
<dbReference type="EMBL" id="JAXCLA010000009">
    <property type="protein sequence ID" value="MDY0747817.1"/>
    <property type="molecule type" value="Genomic_DNA"/>
</dbReference>
<dbReference type="SUPFAM" id="SSF55729">
    <property type="entry name" value="Acyl-CoA N-acyltransferases (Nat)"/>
    <property type="match status" value="1"/>
</dbReference>
<dbReference type="InterPro" id="IPR016181">
    <property type="entry name" value="Acyl_CoA_acyltransferase"/>
</dbReference>
<keyword evidence="1" id="KW-0808">Transferase</keyword>
<evidence type="ECO:0000256" key="2">
    <source>
        <dbReference type="ARBA" id="ARBA00023315"/>
    </source>
</evidence>
<dbReference type="Proteomes" id="UP001285263">
    <property type="component" value="Unassembled WGS sequence"/>
</dbReference>
<evidence type="ECO:0000256" key="1">
    <source>
        <dbReference type="ARBA" id="ARBA00022679"/>
    </source>
</evidence>
<dbReference type="PANTHER" id="PTHR43877">
    <property type="entry name" value="AMINOALKYLPHOSPHONATE N-ACETYLTRANSFERASE-RELATED-RELATED"/>
    <property type="match status" value="1"/>
</dbReference>
<comment type="caution">
    <text evidence="4">The sequence shown here is derived from an EMBL/GenBank/DDBJ whole genome shotgun (WGS) entry which is preliminary data.</text>
</comment>
<reference evidence="4 5" key="1">
    <citation type="submission" date="2023-11" db="EMBL/GenBank/DDBJ databases">
        <title>Paucibacter sp. nov., isolated from fresh soil in Korea.</title>
        <authorList>
            <person name="Le N.T.T."/>
        </authorList>
    </citation>
    <scope>NUCLEOTIDE SEQUENCE [LARGE SCALE GENOMIC DNA]</scope>
    <source>
        <strain evidence="4 5">R3-3</strain>
    </source>
</reference>
<dbReference type="PANTHER" id="PTHR43877:SF5">
    <property type="entry name" value="BLL8307 PROTEIN"/>
    <property type="match status" value="1"/>
</dbReference>
<evidence type="ECO:0000259" key="3">
    <source>
        <dbReference type="PROSITE" id="PS51186"/>
    </source>
</evidence>
<dbReference type="CDD" id="cd04301">
    <property type="entry name" value="NAT_SF"/>
    <property type="match status" value="1"/>
</dbReference>
<protein>
    <submittedName>
        <fullName evidence="4">GNAT family N-acetyltransferase</fullName>
    </submittedName>
</protein>
<keyword evidence="2" id="KW-0012">Acyltransferase</keyword>
<sequence length="156" mass="17596">MTLRIELDDLSRPQIHALLNEHLQSMYALSPPESVHALDLSKLRQPDISFWSVWDGEELLGCGALKQLDERHGEIKSMRTPEQARRRGAGRAVLQHIVGVARERGYARLSLETGPADKGFAAAHRLYESFGFETCGPFADYRGDDPFSVFMTLELR</sequence>
<dbReference type="Pfam" id="PF00583">
    <property type="entry name" value="Acetyltransf_1"/>
    <property type="match status" value="1"/>
</dbReference>
<dbReference type="Gene3D" id="3.40.630.30">
    <property type="match status" value="1"/>
</dbReference>
<gene>
    <name evidence="4" type="ORF">SNE35_25165</name>
</gene>
<keyword evidence="5" id="KW-1185">Reference proteome</keyword>
<evidence type="ECO:0000313" key="5">
    <source>
        <dbReference type="Proteomes" id="UP001285263"/>
    </source>
</evidence>
<name>A0ABU5DNB9_9BURK</name>
<feature type="domain" description="N-acetyltransferase" evidence="3">
    <location>
        <begin position="5"/>
        <end position="156"/>
    </location>
</feature>